<dbReference type="EMBL" id="PJQL01000182">
    <property type="protein sequence ID" value="RCH98633.1"/>
    <property type="molecule type" value="Genomic_DNA"/>
</dbReference>
<accession>A0A367K8S8</accession>
<evidence type="ECO:0000313" key="3">
    <source>
        <dbReference type="Proteomes" id="UP000252139"/>
    </source>
</evidence>
<dbReference type="OrthoDB" id="5279943at2759"/>
<feature type="compositionally biased region" description="Acidic residues" evidence="1">
    <location>
        <begin position="255"/>
        <end position="266"/>
    </location>
</feature>
<dbReference type="Proteomes" id="UP000252139">
    <property type="component" value="Unassembled WGS sequence"/>
</dbReference>
<protein>
    <submittedName>
        <fullName evidence="2">Uncharacterized protein</fullName>
    </submittedName>
</protein>
<name>A0A367K8S8_RHIAZ</name>
<feature type="region of interest" description="Disordered" evidence="1">
    <location>
        <begin position="202"/>
        <end position="287"/>
    </location>
</feature>
<keyword evidence="3" id="KW-1185">Reference proteome</keyword>
<evidence type="ECO:0000313" key="2">
    <source>
        <dbReference type="EMBL" id="RCH98633.1"/>
    </source>
</evidence>
<feature type="compositionally biased region" description="Low complexity" evidence="1">
    <location>
        <begin position="147"/>
        <end position="157"/>
    </location>
</feature>
<proteinExistence type="predicted"/>
<evidence type="ECO:0000256" key="1">
    <source>
        <dbReference type="SAM" id="MobiDB-lite"/>
    </source>
</evidence>
<feature type="compositionally biased region" description="Basic and acidic residues" evidence="1">
    <location>
        <begin position="274"/>
        <end position="287"/>
    </location>
</feature>
<dbReference type="AlphaFoldDB" id="A0A367K8S8"/>
<organism evidence="2 3">
    <name type="scientific">Rhizopus azygosporus</name>
    <name type="common">Rhizopus microsporus var. azygosporus</name>
    <dbReference type="NCBI Taxonomy" id="86630"/>
    <lineage>
        <taxon>Eukaryota</taxon>
        <taxon>Fungi</taxon>
        <taxon>Fungi incertae sedis</taxon>
        <taxon>Mucoromycota</taxon>
        <taxon>Mucoromycotina</taxon>
        <taxon>Mucoromycetes</taxon>
        <taxon>Mucorales</taxon>
        <taxon>Mucorineae</taxon>
        <taxon>Rhizopodaceae</taxon>
        <taxon>Rhizopus</taxon>
    </lineage>
</organism>
<sequence>MYVNNPHSELPTVKESQDALTESFARKLSISSLSSPSVDIHGQAVPSDILVALLDRPVEMVQLVSRNRQFYDAIQHYITETQGEYAWQRFQEILYKPREKLPDRAWLTCISHYLAHNSIFLSKFKEIVGYTEDTPDTISPPFYYKMSTSSSTASSNTSRRRSRRLSARSFDLDWPEEDSIIEEEAPEVPEGMFTDEEQFYQQTTPVGQQQPRRRRSSYHAFQSEPHPTFVESKIDEVEEAEVESGNESDHLSELLDNDEEEDDDYNSEANSQRISHDSSRQPTFKDRTRNNMGLVRVRDYPDVQTSLPNVYPAFFRKAKQILSLAPSSRRFSANVRRNSILEGGMPESPVIDLDEPRVQTCSDNEEDEENDHLTQLICTTRRQQPDDYLWLNNVMEVLGDWPELVDGLKDIIDDALIDHRQSR</sequence>
<comment type="caution">
    <text evidence="2">The sequence shown here is derived from an EMBL/GenBank/DDBJ whole genome shotgun (WGS) entry which is preliminary data.</text>
</comment>
<feature type="region of interest" description="Disordered" evidence="1">
    <location>
        <begin position="139"/>
        <end position="162"/>
    </location>
</feature>
<reference evidence="2 3" key="1">
    <citation type="journal article" date="2018" name="G3 (Bethesda)">
        <title>Phylogenetic and Phylogenomic Definition of Rhizopus Species.</title>
        <authorList>
            <person name="Gryganskyi A.P."/>
            <person name="Golan J."/>
            <person name="Dolatabadi S."/>
            <person name="Mondo S."/>
            <person name="Robb S."/>
            <person name="Idnurm A."/>
            <person name="Muszewska A."/>
            <person name="Steczkiewicz K."/>
            <person name="Masonjones S."/>
            <person name="Liao H.L."/>
            <person name="Gajdeczka M.T."/>
            <person name="Anike F."/>
            <person name="Vuek A."/>
            <person name="Anishchenko I.M."/>
            <person name="Voigt K."/>
            <person name="de Hoog G.S."/>
            <person name="Smith M.E."/>
            <person name="Heitman J."/>
            <person name="Vilgalys R."/>
            <person name="Stajich J.E."/>
        </authorList>
    </citation>
    <scope>NUCLEOTIDE SEQUENCE [LARGE SCALE GENOMIC DNA]</scope>
    <source>
        <strain evidence="2 3">CBS 357.93</strain>
    </source>
</reference>
<gene>
    <name evidence="2" type="ORF">CU097_014362</name>
</gene>
<feature type="compositionally biased region" description="Acidic residues" evidence="1">
    <location>
        <begin position="236"/>
        <end position="246"/>
    </location>
</feature>